<evidence type="ECO:0000259" key="2">
    <source>
        <dbReference type="Pfam" id="PF02517"/>
    </source>
</evidence>
<evidence type="ECO:0000313" key="3">
    <source>
        <dbReference type="EMBL" id="PRD58440.1"/>
    </source>
</evidence>
<dbReference type="AlphaFoldDB" id="A0A2S9JYM7"/>
<keyword evidence="1" id="KW-0472">Membrane</keyword>
<evidence type="ECO:0000313" key="4">
    <source>
        <dbReference type="Proteomes" id="UP000238563"/>
    </source>
</evidence>
<dbReference type="OrthoDB" id="8160761at2"/>
<proteinExistence type="predicted"/>
<dbReference type="RefSeq" id="WP_105732679.1">
    <property type="nucleotide sequence ID" value="NZ_PVBT01000001.1"/>
</dbReference>
<name>A0A2S9JYM7_9HYPH</name>
<dbReference type="Pfam" id="PF02517">
    <property type="entry name" value="Rce1-like"/>
    <property type="match status" value="1"/>
</dbReference>
<evidence type="ECO:0000256" key="1">
    <source>
        <dbReference type="SAM" id="Phobius"/>
    </source>
</evidence>
<feature type="transmembrane region" description="Helical" evidence="1">
    <location>
        <begin position="128"/>
        <end position="146"/>
    </location>
</feature>
<feature type="transmembrane region" description="Helical" evidence="1">
    <location>
        <begin position="88"/>
        <end position="108"/>
    </location>
</feature>
<comment type="caution">
    <text evidence="3">The sequence shown here is derived from an EMBL/GenBank/DDBJ whole genome shotgun (WGS) entry which is preliminary data.</text>
</comment>
<sequence>MLTLFMIVGIVPLAKSVAYVTADLFLIMIRLIDYDAWIYALHGESPQYITLFAFLNAVLEAVMTAGVLSHLFPVFGLRVRSLLRFGQFHWSFLPIILIVPLMPCAIYVALDAVFHLGFHMGSVPPWNALWMLLIVKSLAVPLTEELGFRGLLFSRGQALGFSNTAVVIATGLAFSFMHISAETGVFSFIVTLPAAFCTGWLRLKSGAIFWPILLHAIINCIPLQTLLFLWYAGNQRGIELSLQALGFSLP</sequence>
<feature type="transmembrane region" description="Helical" evidence="1">
    <location>
        <begin position="48"/>
        <end position="76"/>
    </location>
</feature>
<dbReference type="InterPro" id="IPR003675">
    <property type="entry name" value="Rce1/LyrA-like_dom"/>
</dbReference>
<keyword evidence="1" id="KW-0812">Transmembrane</keyword>
<feature type="transmembrane region" description="Helical" evidence="1">
    <location>
        <begin position="158"/>
        <end position="179"/>
    </location>
</feature>
<feature type="domain" description="CAAX prenyl protease 2/Lysostaphin resistance protein A-like" evidence="2">
    <location>
        <begin position="128"/>
        <end position="221"/>
    </location>
</feature>
<gene>
    <name evidence="3" type="ORF">C5750_04840</name>
</gene>
<organism evidence="3 4">
    <name type="scientific">Phyllobacterium myrsinacearum</name>
    <dbReference type="NCBI Taxonomy" id="28101"/>
    <lineage>
        <taxon>Bacteria</taxon>
        <taxon>Pseudomonadati</taxon>
        <taxon>Pseudomonadota</taxon>
        <taxon>Alphaproteobacteria</taxon>
        <taxon>Hyphomicrobiales</taxon>
        <taxon>Phyllobacteriaceae</taxon>
        <taxon>Phyllobacterium</taxon>
    </lineage>
</organism>
<protein>
    <recommendedName>
        <fullName evidence="2">CAAX prenyl protease 2/Lysostaphin resistance protein A-like domain-containing protein</fullName>
    </recommendedName>
</protein>
<reference evidence="3 4" key="1">
    <citation type="submission" date="2018-02" db="EMBL/GenBank/DDBJ databases">
        <title>The draft genome of Phyllobacterium myrsinacearum DSM5892.</title>
        <authorList>
            <person name="Li L."/>
            <person name="Liu L."/>
            <person name="Zhang X."/>
            <person name="Wang T."/>
        </authorList>
    </citation>
    <scope>NUCLEOTIDE SEQUENCE [LARGE SCALE GENOMIC DNA]</scope>
    <source>
        <strain evidence="3 4">DSM 5892</strain>
    </source>
</reference>
<feature type="transmembrane region" description="Helical" evidence="1">
    <location>
        <begin position="208"/>
        <end position="232"/>
    </location>
</feature>
<dbReference type="EMBL" id="PVBT01000001">
    <property type="protein sequence ID" value="PRD58440.1"/>
    <property type="molecule type" value="Genomic_DNA"/>
</dbReference>
<dbReference type="GO" id="GO:0004175">
    <property type="term" value="F:endopeptidase activity"/>
    <property type="evidence" value="ECO:0007669"/>
    <property type="project" value="UniProtKB-ARBA"/>
</dbReference>
<accession>A0A2S9JYM7</accession>
<dbReference type="GO" id="GO:0080120">
    <property type="term" value="P:CAAX-box protein maturation"/>
    <property type="evidence" value="ECO:0007669"/>
    <property type="project" value="UniProtKB-ARBA"/>
</dbReference>
<keyword evidence="1" id="KW-1133">Transmembrane helix</keyword>
<dbReference type="Proteomes" id="UP000238563">
    <property type="component" value="Unassembled WGS sequence"/>
</dbReference>
<feature type="transmembrane region" description="Helical" evidence="1">
    <location>
        <begin position="185"/>
        <end position="201"/>
    </location>
</feature>
<keyword evidence="4" id="KW-1185">Reference proteome</keyword>